<feature type="domain" description="SnoaL-like" evidence="1">
    <location>
        <begin position="24"/>
        <end position="112"/>
    </location>
</feature>
<evidence type="ECO:0000259" key="1">
    <source>
        <dbReference type="Pfam" id="PF12680"/>
    </source>
</evidence>
<keyword evidence="3" id="KW-1185">Reference proteome</keyword>
<accession>A0A7W3J6R7</accession>
<proteinExistence type="predicted"/>
<dbReference type="InterPro" id="IPR032710">
    <property type="entry name" value="NTF2-like_dom_sf"/>
</dbReference>
<organism evidence="2 3">
    <name type="scientific">Promicromonospora sukumoe</name>
    <dbReference type="NCBI Taxonomy" id="88382"/>
    <lineage>
        <taxon>Bacteria</taxon>
        <taxon>Bacillati</taxon>
        <taxon>Actinomycetota</taxon>
        <taxon>Actinomycetes</taxon>
        <taxon>Micrococcales</taxon>
        <taxon>Promicromonosporaceae</taxon>
        <taxon>Promicromonospora</taxon>
    </lineage>
</organism>
<dbReference type="AlphaFoldDB" id="A0A7W3J6R7"/>
<gene>
    <name evidence="2" type="ORF">FHX71_001260</name>
</gene>
<dbReference type="Gene3D" id="3.10.450.50">
    <property type="match status" value="1"/>
</dbReference>
<sequence>MSDPSLEKLMRANLLEVFGERDADRRAEAIRRTYTQDVVFADAEGQVEGHEALDAKVREILDGAPGFVFRPDGDFYQVQDLGYLAWALGPEGAPPVVRGTDMGFVRDGLLAKVYTVLFR</sequence>
<dbReference type="SUPFAM" id="SSF54427">
    <property type="entry name" value="NTF2-like"/>
    <property type="match status" value="1"/>
</dbReference>
<dbReference type="InterPro" id="IPR037401">
    <property type="entry name" value="SnoaL-like"/>
</dbReference>
<protein>
    <recommendedName>
        <fullName evidence="1">SnoaL-like domain-containing protein</fullName>
    </recommendedName>
</protein>
<name>A0A7W3J6R7_9MICO</name>
<dbReference type="Pfam" id="PF12680">
    <property type="entry name" value="SnoaL_2"/>
    <property type="match status" value="1"/>
</dbReference>
<evidence type="ECO:0000313" key="3">
    <source>
        <dbReference type="Proteomes" id="UP000540568"/>
    </source>
</evidence>
<evidence type="ECO:0000313" key="2">
    <source>
        <dbReference type="EMBL" id="MBA8807318.1"/>
    </source>
</evidence>
<dbReference type="EMBL" id="JACGWV010000001">
    <property type="protein sequence ID" value="MBA8807318.1"/>
    <property type="molecule type" value="Genomic_DNA"/>
</dbReference>
<reference evidence="2 3" key="1">
    <citation type="submission" date="2020-07" db="EMBL/GenBank/DDBJ databases">
        <title>Sequencing the genomes of 1000 actinobacteria strains.</title>
        <authorList>
            <person name="Klenk H.-P."/>
        </authorList>
    </citation>
    <scope>NUCLEOTIDE SEQUENCE [LARGE SCALE GENOMIC DNA]</scope>
    <source>
        <strain evidence="2 3">DSM 44121</strain>
    </source>
</reference>
<comment type="caution">
    <text evidence="2">The sequence shown here is derived from an EMBL/GenBank/DDBJ whole genome shotgun (WGS) entry which is preliminary data.</text>
</comment>
<dbReference type="Proteomes" id="UP000540568">
    <property type="component" value="Unassembled WGS sequence"/>
</dbReference>
<dbReference type="RefSeq" id="WP_246402271.1">
    <property type="nucleotide sequence ID" value="NZ_BAAATF010000007.1"/>
</dbReference>